<dbReference type="EMBL" id="ML986591">
    <property type="protein sequence ID" value="KAF2267485.1"/>
    <property type="molecule type" value="Genomic_DNA"/>
</dbReference>
<dbReference type="InterPro" id="IPR036318">
    <property type="entry name" value="FAD-bd_PCMH-like_sf"/>
</dbReference>
<dbReference type="Gene3D" id="3.30.70.2520">
    <property type="match status" value="1"/>
</dbReference>
<gene>
    <name evidence="2" type="ORF">CC78DRAFT_512165</name>
</gene>
<dbReference type="SUPFAM" id="SSF56176">
    <property type="entry name" value="FAD-binding/transporter-associated domain-like"/>
    <property type="match status" value="1"/>
</dbReference>
<evidence type="ECO:0000259" key="1">
    <source>
        <dbReference type="PROSITE" id="PS51387"/>
    </source>
</evidence>
<proteinExistence type="predicted"/>
<protein>
    <recommendedName>
        <fullName evidence="1">FAD-binding PCMH-type domain-containing protein</fullName>
    </recommendedName>
</protein>
<feature type="domain" description="FAD-binding PCMH-type" evidence="1">
    <location>
        <begin position="184"/>
        <end position="382"/>
    </location>
</feature>
<dbReference type="InterPro" id="IPR016166">
    <property type="entry name" value="FAD-bd_PCMH"/>
</dbReference>
<name>A0A9P4KF54_9PLEO</name>
<dbReference type="GO" id="GO:0003885">
    <property type="term" value="F:D-arabinono-1,4-lactone oxidase activity"/>
    <property type="evidence" value="ECO:0007669"/>
    <property type="project" value="TreeGrafter"/>
</dbReference>
<dbReference type="Proteomes" id="UP000800093">
    <property type="component" value="Unassembled WGS sequence"/>
</dbReference>
<keyword evidence="3" id="KW-1185">Reference proteome</keyword>
<dbReference type="InterPro" id="IPR016167">
    <property type="entry name" value="FAD-bd_PCMH_sub1"/>
</dbReference>
<dbReference type="PROSITE" id="PS51387">
    <property type="entry name" value="FAD_PCMH"/>
    <property type="match status" value="1"/>
</dbReference>
<dbReference type="InterPro" id="IPR010031">
    <property type="entry name" value="FAD_lactone_oxidase-like"/>
</dbReference>
<reference evidence="3" key="1">
    <citation type="journal article" date="2020" name="Stud. Mycol.">
        <title>101 Dothideomycetes genomes: A test case for predicting lifestyles and emergence of pathogens.</title>
        <authorList>
            <person name="Haridas S."/>
            <person name="Albert R."/>
            <person name="Binder M."/>
            <person name="Bloem J."/>
            <person name="LaButti K."/>
            <person name="Salamov A."/>
            <person name="Andreopoulos B."/>
            <person name="Baker S."/>
            <person name="Barry K."/>
            <person name="Bills G."/>
            <person name="Bluhm B."/>
            <person name="Cannon C."/>
            <person name="Castanera R."/>
            <person name="Culley D."/>
            <person name="Daum C."/>
            <person name="Ezra D."/>
            <person name="Gonzalez J."/>
            <person name="Henrissat B."/>
            <person name="Kuo A."/>
            <person name="Liang C."/>
            <person name="Lipzen A."/>
            <person name="Lutzoni F."/>
            <person name="Magnuson J."/>
            <person name="Mondo S."/>
            <person name="Nolan M."/>
            <person name="Ohm R."/>
            <person name="Pangilinan J."/>
            <person name="Park H.-J."/>
            <person name="Ramirez L."/>
            <person name="Alfaro M."/>
            <person name="Sun H."/>
            <person name="Tritt A."/>
            <person name="Yoshinaga Y."/>
            <person name="Zwiers L.-H."/>
            <person name="Turgeon B."/>
            <person name="Goodwin S."/>
            <person name="Spatafora J."/>
            <person name="Crous P."/>
            <person name="Grigoriev I."/>
        </authorList>
    </citation>
    <scope>NUCLEOTIDE SEQUENCE [LARGE SCALE GENOMIC DNA]</scope>
    <source>
        <strain evidence="3">CBS 304.66</strain>
    </source>
</reference>
<comment type="caution">
    <text evidence="2">The sequence shown here is derived from an EMBL/GenBank/DDBJ whole genome shotgun (WGS) entry which is preliminary data.</text>
</comment>
<dbReference type="Gene3D" id="3.30.43.10">
    <property type="entry name" value="Uridine Diphospho-n-acetylenolpyruvylglucosamine Reductase, domain 2"/>
    <property type="match status" value="1"/>
</dbReference>
<sequence>MASLSTQSLSGHVLERTHILQEILDHIQDYSKESDKVDYDALKDDVLKPVLAEEFDPETQIRGFLRAFQHTLVYKAAFSKIESKELRNQIDSFIQGKPVGNVVGDKEFHLLSHRSPPVHHHFSLLRELKNLVICGLELKAAIKDIFHPKHKHVKDLPILFEDASDSKVIECYSEVPFENWGLTVQNSPKYTFLPTTVKGVQRIVQFALQNNYRVRCAGYRHSWSSVFSQDNEIFISFVNLHTVTTLPDPMSLIPGEYNAATVPDLKTIELKEETLPGKKRLCRVGAAVTNEEFRRWAVAGKAWSLPADVILVEVTISGVNGPICHGAGISHKTLSDYVRRIEYIDCNGKLQTVENTKLIQAAAGAFGLLGVVTHITFELDAMTYAVMKPLKEDVGLGVPPISKEDIPSALRSEWYNAPYADELISKATAEFERRAENDYYSEWFWFTYQRKVWTNTFNTTTDPTGAINYPDPGNVFLQWVQGWLGGVITEEPLFNAIPGYWQAQLIASLGMAALPPTLGESKTPTYKTLLPDALHFRRGVQNMRVRDIELQIPLPPRKDDPSKPDFSIVQRAWWDVIKLVYEDAETGNDPSSAMRLALEMRIMGSSDVMMAPQKGNDLGTLSIEVLTLPDAVADDEWHSFAQKVIDLWMSYGGNVRPHWAKEWEKFTFNGQEARKYLKEVAYKNQIPEFREALEEIGKQQGWTLEQLKNRYSNELWDKMVFE</sequence>
<dbReference type="Pfam" id="PF01565">
    <property type="entry name" value="FAD_binding_4"/>
    <property type="match status" value="1"/>
</dbReference>
<evidence type="ECO:0000313" key="2">
    <source>
        <dbReference type="EMBL" id="KAF2267485.1"/>
    </source>
</evidence>
<dbReference type="InterPro" id="IPR016169">
    <property type="entry name" value="FAD-bd_PCMH_sub2"/>
</dbReference>
<dbReference type="PANTHER" id="PTHR43762:SF1">
    <property type="entry name" value="D-ARABINONO-1,4-LACTONE OXIDASE"/>
    <property type="match status" value="1"/>
</dbReference>
<organism evidence="2 3">
    <name type="scientific">Lojkania enalia</name>
    <dbReference type="NCBI Taxonomy" id="147567"/>
    <lineage>
        <taxon>Eukaryota</taxon>
        <taxon>Fungi</taxon>
        <taxon>Dikarya</taxon>
        <taxon>Ascomycota</taxon>
        <taxon>Pezizomycotina</taxon>
        <taxon>Dothideomycetes</taxon>
        <taxon>Pleosporomycetidae</taxon>
        <taxon>Pleosporales</taxon>
        <taxon>Pleosporales incertae sedis</taxon>
        <taxon>Lojkania</taxon>
    </lineage>
</organism>
<dbReference type="GO" id="GO:0071949">
    <property type="term" value="F:FAD binding"/>
    <property type="evidence" value="ECO:0007669"/>
    <property type="project" value="InterPro"/>
</dbReference>
<dbReference type="InterPro" id="IPR006094">
    <property type="entry name" value="Oxid_FAD_bind_N"/>
</dbReference>
<dbReference type="AlphaFoldDB" id="A0A9P4KF54"/>
<accession>A0A9P4KF54</accession>
<dbReference type="PANTHER" id="PTHR43762">
    <property type="entry name" value="L-GULONOLACTONE OXIDASE"/>
    <property type="match status" value="1"/>
</dbReference>
<dbReference type="GO" id="GO:0005739">
    <property type="term" value="C:mitochondrion"/>
    <property type="evidence" value="ECO:0007669"/>
    <property type="project" value="TreeGrafter"/>
</dbReference>
<evidence type="ECO:0000313" key="3">
    <source>
        <dbReference type="Proteomes" id="UP000800093"/>
    </source>
</evidence>
<dbReference type="OrthoDB" id="610608at2759"/>
<dbReference type="Gene3D" id="3.30.465.10">
    <property type="match status" value="1"/>
</dbReference>